<protein>
    <submittedName>
        <fullName evidence="2">Neuron navigator 3</fullName>
    </submittedName>
</protein>
<evidence type="ECO:0000313" key="3">
    <source>
        <dbReference type="Proteomes" id="UP000324091"/>
    </source>
</evidence>
<feature type="compositionally biased region" description="Polar residues" evidence="1">
    <location>
        <begin position="50"/>
        <end position="69"/>
    </location>
</feature>
<proteinExistence type="predicted"/>
<evidence type="ECO:0000313" key="2">
    <source>
        <dbReference type="EMBL" id="TWW64961.1"/>
    </source>
</evidence>
<feature type="non-terminal residue" evidence="2">
    <location>
        <position position="1"/>
    </location>
</feature>
<dbReference type="AlphaFoldDB" id="A0A5C6NEJ1"/>
<gene>
    <name evidence="2" type="ORF">D4764_22G0006080</name>
</gene>
<evidence type="ECO:0000256" key="1">
    <source>
        <dbReference type="SAM" id="MobiDB-lite"/>
    </source>
</evidence>
<dbReference type="EMBL" id="RHFK02000015">
    <property type="protein sequence ID" value="TWW64961.1"/>
    <property type="molecule type" value="Genomic_DNA"/>
</dbReference>
<accession>A0A5C6NEJ1</accession>
<feature type="region of interest" description="Disordered" evidence="1">
    <location>
        <begin position="41"/>
        <end position="80"/>
    </location>
</feature>
<feature type="region of interest" description="Disordered" evidence="1">
    <location>
        <begin position="101"/>
        <end position="122"/>
    </location>
</feature>
<organism evidence="2 3">
    <name type="scientific">Takifugu flavidus</name>
    <name type="common">sansaifugu</name>
    <dbReference type="NCBI Taxonomy" id="433684"/>
    <lineage>
        <taxon>Eukaryota</taxon>
        <taxon>Metazoa</taxon>
        <taxon>Chordata</taxon>
        <taxon>Craniata</taxon>
        <taxon>Vertebrata</taxon>
        <taxon>Euteleostomi</taxon>
        <taxon>Actinopterygii</taxon>
        <taxon>Neopterygii</taxon>
        <taxon>Teleostei</taxon>
        <taxon>Neoteleostei</taxon>
        <taxon>Acanthomorphata</taxon>
        <taxon>Eupercaria</taxon>
        <taxon>Tetraodontiformes</taxon>
        <taxon>Tetradontoidea</taxon>
        <taxon>Tetraodontidae</taxon>
        <taxon>Takifugu</taxon>
    </lineage>
</organism>
<sequence>QTDTSGSCFSTAEITLAMCVLYMWEKYPDNGCFSSRLPGPSRVSAAGSGVSRSPGSSNLNRRSQSFNSIDKNKPLQYASGNDRGESCLHIAGWSLPPNHWVAAPSQTHESASPRVPNHARFM</sequence>
<dbReference type="Proteomes" id="UP000324091">
    <property type="component" value="Chromosome 22"/>
</dbReference>
<keyword evidence="3" id="KW-1185">Reference proteome</keyword>
<comment type="caution">
    <text evidence="2">The sequence shown here is derived from an EMBL/GenBank/DDBJ whole genome shotgun (WGS) entry which is preliminary data.</text>
</comment>
<reference evidence="2 3" key="1">
    <citation type="submission" date="2019-04" db="EMBL/GenBank/DDBJ databases">
        <title>Chromosome genome assembly for Takifugu flavidus.</title>
        <authorList>
            <person name="Xiao S."/>
        </authorList>
    </citation>
    <scope>NUCLEOTIDE SEQUENCE [LARGE SCALE GENOMIC DNA]</scope>
    <source>
        <strain evidence="2">HTHZ2018</strain>
        <tissue evidence="2">Muscle</tissue>
    </source>
</reference>
<name>A0A5C6NEJ1_9TELE</name>